<dbReference type="InterPro" id="IPR023827">
    <property type="entry name" value="Peptidase_S8_Asp-AS"/>
</dbReference>
<dbReference type="SUPFAM" id="SSF54897">
    <property type="entry name" value="Protease propeptides/inhibitors"/>
    <property type="match status" value="1"/>
</dbReference>
<evidence type="ECO:0000256" key="3">
    <source>
        <dbReference type="ARBA" id="ARBA00022723"/>
    </source>
</evidence>
<dbReference type="InterPro" id="IPR022398">
    <property type="entry name" value="Peptidase_S8_His-AS"/>
</dbReference>
<dbReference type="Gene3D" id="3.30.70.80">
    <property type="entry name" value="Peptidase S8 propeptide/proteinase inhibitor I9"/>
    <property type="match status" value="1"/>
</dbReference>
<dbReference type="InterPro" id="IPR010259">
    <property type="entry name" value="S8pro/Inhibitor_I9"/>
</dbReference>
<keyword evidence="4 6" id="KW-0378">Hydrolase</keyword>
<gene>
    <name evidence="10" type="ORF">ABID52_000548</name>
</gene>
<evidence type="ECO:0000256" key="6">
    <source>
        <dbReference type="PROSITE-ProRule" id="PRU01240"/>
    </source>
</evidence>
<dbReference type="SUPFAM" id="SSF49265">
    <property type="entry name" value="Fibronectin type III"/>
    <property type="match status" value="1"/>
</dbReference>
<evidence type="ECO:0000259" key="9">
    <source>
        <dbReference type="PROSITE" id="PS51272"/>
    </source>
</evidence>
<dbReference type="CDD" id="cd07477">
    <property type="entry name" value="Peptidases_S8_Subtilisin_subset"/>
    <property type="match status" value="1"/>
</dbReference>
<dbReference type="InterPro" id="IPR015500">
    <property type="entry name" value="Peptidase_S8_subtilisin-rel"/>
</dbReference>
<evidence type="ECO:0000313" key="10">
    <source>
        <dbReference type="EMBL" id="MET3726967.1"/>
    </source>
</evidence>
<evidence type="ECO:0000313" key="11">
    <source>
        <dbReference type="Proteomes" id="UP001549097"/>
    </source>
</evidence>
<protein>
    <submittedName>
        <fullName evidence="10">Subtilisin</fullName>
        <ecNumber evidence="10">3.4.21.62</ecNumber>
    </submittedName>
</protein>
<reference evidence="10 11" key="1">
    <citation type="submission" date="2024-06" db="EMBL/GenBank/DDBJ databases">
        <title>Genomic Encyclopedia of Type Strains, Phase IV (KMG-IV): sequencing the most valuable type-strain genomes for metagenomic binning, comparative biology and taxonomic classification.</title>
        <authorList>
            <person name="Goeker M."/>
        </authorList>
    </citation>
    <scope>NUCLEOTIDE SEQUENCE [LARGE SCALE GENOMIC DNA]</scope>
    <source>
        <strain evidence="10 11">DSM 100124</strain>
    </source>
</reference>
<dbReference type="Gene3D" id="2.60.40.10">
    <property type="entry name" value="Immunoglobulins"/>
    <property type="match status" value="1"/>
</dbReference>
<dbReference type="EC" id="3.4.21.62" evidence="10"/>
<keyword evidence="3" id="KW-0479">Metal-binding</keyword>
<feature type="domain" description="SLH" evidence="9">
    <location>
        <begin position="476"/>
        <end position="539"/>
    </location>
</feature>
<evidence type="ECO:0000256" key="5">
    <source>
        <dbReference type="ARBA" id="ARBA00022825"/>
    </source>
</evidence>
<dbReference type="GO" id="GO:0004252">
    <property type="term" value="F:serine-type endopeptidase activity"/>
    <property type="evidence" value="ECO:0007669"/>
    <property type="project" value="UniProtKB-EC"/>
</dbReference>
<feature type="active site" description="Charge relay system" evidence="6">
    <location>
        <position position="145"/>
    </location>
</feature>
<organism evidence="10 11">
    <name type="scientific">Fictibacillus halophilus</name>
    <dbReference type="NCBI Taxonomy" id="1610490"/>
    <lineage>
        <taxon>Bacteria</taxon>
        <taxon>Bacillati</taxon>
        <taxon>Bacillota</taxon>
        <taxon>Bacilli</taxon>
        <taxon>Bacillales</taxon>
        <taxon>Fictibacillaceae</taxon>
        <taxon>Fictibacillus</taxon>
    </lineage>
</organism>
<dbReference type="SUPFAM" id="SSF52743">
    <property type="entry name" value="Subtilisin-like"/>
    <property type="match status" value="1"/>
</dbReference>
<dbReference type="PRINTS" id="PR00723">
    <property type="entry name" value="SUBTILISIN"/>
</dbReference>
<dbReference type="InterPro" id="IPR023828">
    <property type="entry name" value="Peptidase_S8_Ser-AS"/>
</dbReference>
<dbReference type="InterPro" id="IPR036116">
    <property type="entry name" value="FN3_sf"/>
</dbReference>
<dbReference type="RefSeq" id="WP_198768432.1">
    <property type="nucleotide sequence ID" value="NZ_JAEACF010000001.1"/>
</dbReference>
<dbReference type="PROSITE" id="PS00137">
    <property type="entry name" value="SUBTILASE_HIS"/>
    <property type="match status" value="1"/>
</dbReference>
<sequence length="654" mass="71478">MLNIKWKIGAVFISASLIAPIVSLPWQTHAATHTDKETAASVTQSAKHAYIVVFQNGIDEELLQSYGAPIKGKLESISAVSTILTEEAAYKLSQFPSVRFVEQDKTVQTEEQYINPYLAKLNFPPITDQNTSYYSGKGVKVGVLDTGIDTKHEDLKIAGGASFIPGASTYNDDNGHGTHVAGIIAAQDNDFGIKGLSPQVELYAIKVLDKNGVGLHSQIINGIEWAVQNKLNIINLSLSSEEGSKALRLAVDEAHKKGLHIVAASGNHTDTTFSEDQAVMFPAKYESVVAVGAIDQYDKHPNFSGSGPELEIVAPGVNIYSTFIQNNYEFQTGTSMATPYVTAIYSLYKEAYPNLTAQELRTKINTQAKDLGAPGRDVNYGYGLIQAPKRIQQPKAPKNLTYKILSNGKVQLNWSAIATNEEIRGYNIYRDGVKISSTVSQPSFSESIKPGFYKYEVTAVNDGGLESSKSAIETKVYGVFPDFKSSDWYSKYVYELNANHILSGYPDGKFYPLKPITRGEAVSMIGRALKLDGTPRATRYPDVKSSYFASGYVATMSEKGLATGFSDGTFKPMQTISRGEVIALLDRAYKLKETTGSAKSFKDIKSDFYAYNAVQRFSAASIANGYNDGTFKPNHPVTRSEMAVFLARTIEESN</sequence>
<dbReference type="EMBL" id="JBEPMP010000001">
    <property type="protein sequence ID" value="MET3726967.1"/>
    <property type="molecule type" value="Genomic_DNA"/>
</dbReference>
<dbReference type="Gene3D" id="3.40.50.200">
    <property type="entry name" value="Peptidase S8/S53 domain"/>
    <property type="match status" value="1"/>
</dbReference>
<evidence type="ECO:0000256" key="7">
    <source>
        <dbReference type="RuleBase" id="RU003355"/>
    </source>
</evidence>
<dbReference type="InterPro" id="IPR000209">
    <property type="entry name" value="Peptidase_S8/S53_dom"/>
</dbReference>
<dbReference type="PROSITE" id="PS51272">
    <property type="entry name" value="SLH"/>
    <property type="match status" value="3"/>
</dbReference>
<dbReference type="CDD" id="cd00063">
    <property type="entry name" value="FN3"/>
    <property type="match status" value="1"/>
</dbReference>
<dbReference type="InterPro" id="IPR003961">
    <property type="entry name" value="FN3_dom"/>
</dbReference>
<dbReference type="InterPro" id="IPR001119">
    <property type="entry name" value="SLH_dom"/>
</dbReference>
<feature type="active site" description="Charge relay system" evidence="6">
    <location>
        <position position="176"/>
    </location>
</feature>
<feature type="domain" description="SLH" evidence="9">
    <location>
        <begin position="540"/>
        <end position="596"/>
    </location>
</feature>
<name>A0ABV2LHC0_9BACL</name>
<comment type="similarity">
    <text evidence="1 6 7">Belongs to the peptidase S8 family.</text>
</comment>
<proteinExistence type="inferred from homology"/>
<dbReference type="Pfam" id="PF00082">
    <property type="entry name" value="Peptidase_S8"/>
    <property type="match status" value="1"/>
</dbReference>
<evidence type="ECO:0000256" key="8">
    <source>
        <dbReference type="SAM" id="SignalP"/>
    </source>
</evidence>
<dbReference type="InterPro" id="IPR034202">
    <property type="entry name" value="Subtilisin_Carlsberg-like"/>
</dbReference>
<keyword evidence="2 6" id="KW-0645">Protease</keyword>
<evidence type="ECO:0000256" key="2">
    <source>
        <dbReference type="ARBA" id="ARBA00022670"/>
    </source>
</evidence>
<dbReference type="Pfam" id="PF05922">
    <property type="entry name" value="Inhibitor_I9"/>
    <property type="match status" value="1"/>
</dbReference>
<dbReference type="PANTHER" id="PTHR43806">
    <property type="entry name" value="PEPTIDASE S8"/>
    <property type="match status" value="1"/>
</dbReference>
<feature type="domain" description="SLH" evidence="9">
    <location>
        <begin position="597"/>
        <end position="654"/>
    </location>
</feature>
<dbReference type="InterPro" id="IPR013783">
    <property type="entry name" value="Ig-like_fold"/>
</dbReference>
<dbReference type="PROSITE" id="PS00138">
    <property type="entry name" value="SUBTILASE_SER"/>
    <property type="match status" value="1"/>
</dbReference>
<keyword evidence="11" id="KW-1185">Reference proteome</keyword>
<keyword evidence="5 6" id="KW-0720">Serine protease</keyword>
<dbReference type="PROSITE" id="PS00136">
    <property type="entry name" value="SUBTILASE_ASP"/>
    <property type="match status" value="1"/>
</dbReference>
<dbReference type="InterPro" id="IPR037045">
    <property type="entry name" value="S8pro/Inhibitor_I9_sf"/>
</dbReference>
<dbReference type="InterPro" id="IPR036852">
    <property type="entry name" value="Peptidase_S8/S53_dom_sf"/>
</dbReference>
<dbReference type="Proteomes" id="UP001549097">
    <property type="component" value="Unassembled WGS sequence"/>
</dbReference>
<comment type="caution">
    <text evidence="10">The sequence shown here is derived from an EMBL/GenBank/DDBJ whole genome shotgun (WGS) entry which is preliminary data.</text>
</comment>
<feature type="signal peptide" evidence="8">
    <location>
        <begin position="1"/>
        <end position="30"/>
    </location>
</feature>
<evidence type="ECO:0000256" key="4">
    <source>
        <dbReference type="ARBA" id="ARBA00022801"/>
    </source>
</evidence>
<dbReference type="PROSITE" id="PS51892">
    <property type="entry name" value="SUBTILASE"/>
    <property type="match status" value="1"/>
</dbReference>
<keyword evidence="8" id="KW-0732">Signal</keyword>
<accession>A0ABV2LHC0</accession>
<feature type="active site" description="Charge relay system" evidence="6">
    <location>
        <position position="335"/>
    </location>
</feature>
<feature type="chain" id="PRO_5045453892" evidence="8">
    <location>
        <begin position="31"/>
        <end position="654"/>
    </location>
</feature>
<dbReference type="InterPro" id="IPR050131">
    <property type="entry name" value="Peptidase_S8_subtilisin-like"/>
</dbReference>
<dbReference type="PANTHER" id="PTHR43806:SF11">
    <property type="entry name" value="CEREVISIN-RELATED"/>
    <property type="match status" value="1"/>
</dbReference>
<evidence type="ECO:0000256" key="1">
    <source>
        <dbReference type="ARBA" id="ARBA00011073"/>
    </source>
</evidence>
<dbReference type="Pfam" id="PF00395">
    <property type="entry name" value="SLH"/>
    <property type="match status" value="3"/>
</dbReference>